<accession>A0A9P9DQE1</accession>
<reference evidence="2" key="1">
    <citation type="journal article" date="2021" name="Nat. Commun.">
        <title>Genetic determinants of endophytism in the Arabidopsis root mycobiome.</title>
        <authorList>
            <person name="Mesny F."/>
            <person name="Miyauchi S."/>
            <person name="Thiergart T."/>
            <person name="Pickel B."/>
            <person name="Atanasova L."/>
            <person name="Karlsson M."/>
            <person name="Huettel B."/>
            <person name="Barry K.W."/>
            <person name="Haridas S."/>
            <person name="Chen C."/>
            <person name="Bauer D."/>
            <person name="Andreopoulos W."/>
            <person name="Pangilinan J."/>
            <person name="LaButti K."/>
            <person name="Riley R."/>
            <person name="Lipzen A."/>
            <person name="Clum A."/>
            <person name="Drula E."/>
            <person name="Henrissat B."/>
            <person name="Kohler A."/>
            <person name="Grigoriev I.V."/>
            <person name="Martin F.M."/>
            <person name="Hacquard S."/>
        </authorList>
    </citation>
    <scope>NUCLEOTIDE SEQUENCE</scope>
    <source>
        <strain evidence="2">MPI-CAGE-AT-0147</strain>
    </source>
</reference>
<keyword evidence="3" id="KW-1185">Reference proteome</keyword>
<evidence type="ECO:0000313" key="2">
    <source>
        <dbReference type="EMBL" id="KAH7123104.1"/>
    </source>
</evidence>
<gene>
    <name evidence="2" type="ORF">EDB81DRAFT_890802</name>
</gene>
<comment type="caution">
    <text evidence="2">The sequence shown here is derived from an EMBL/GenBank/DDBJ whole genome shotgun (WGS) entry which is preliminary data.</text>
</comment>
<name>A0A9P9DQE1_9HYPO</name>
<evidence type="ECO:0000256" key="1">
    <source>
        <dbReference type="SAM" id="MobiDB-lite"/>
    </source>
</evidence>
<dbReference type="OrthoDB" id="5012172at2759"/>
<sequence length="246" mass="26930">MAYIPRGSDVASSDRIMSDIFTLLDDIHVDLQLFTLGERPPQSATEQHSSASSGSSGQADFLSSPASSAYELTNRGPLFPNIINGLRSRDNQGIILEDDDSLHSPQSTCGELEERVYKWLEQQAASPGAKKPKIGMLSIIPAPYSRIRKSPTETPNTPATTAEAEESQILGERNDGHHASRSVTTSVNECSIDDYHAALLHMMSTPAECAKLYRPTMRRRYPRGPKRDADDEGERQRIAMMAGLGA</sequence>
<evidence type="ECO:0000313" key="3">
    <source>
        <dbReference type="Proteomes" id="UP000738349"/>
    </source>
</evidence>
<dbReference type="Proteomes" id="UP000738349">
    <property type="component" value="Unassembled WGS sequence"/>
</dbReference>
<protein>
    <submittedName>
        <fullName evidence="2">Uncharacterized protein</fullName>
    </submittedName>
</protein>
<feature type="compositionally biased region" description="Low complexity" evidence="1">
    <location>
        <begin position="152"/>
        <end position="162"/>
    </location>
</feature>
<dbReference type="EMBL" id="JAGMUV010000023">
    <property type="protein sequence ID" value="KAH7123104.1"/>
    <property type="molecule type" value="Genomic_DNA"/>
</dbReference>
<dbReference type="AlphaFoldDB" id="A0A9P9DQE1"/>
<feature type="compositionally biased region" description="Low complexity" evidence="1">
    <location>
        <begin position="42"/>
        <end position="59"/>
    </location>
</feature>
<feature type="region of interest" description="Disordered" evidence="1">
    <location>
        <begin position="147"/>
        <end position="185"/>
    </location>
</feature>
<feature type="region of interest" description="Disordered" evidence="1">
    <location>
        <begin position="40"/>
        <end position="63"/>
    </location>
</feature>
<feature type="compositionally biased region" description="Basic and acidic residues" evidence="1">
    <location>
        <begin position="225"/>
        <end position="237"/>
    </location>
</feature>
<feature type="region of interest" description="Disordered" evidence="1">
    <location>
        <begin position="218"/>
        <end position="246"/>
    </location>
</feature>
<proteinExistence type="predicted"/>
<organism evidence="2 3">
    <name type="scientific">Dactylonectria macrodidyma</name>
    <dbReference type="NCBI Taxonomy" id="307937"/>
    <lineage>
        <taxon>Eukaryota</taxon>
        <taxon>Fungi</taxon>
        <taxon>Dikarya</taxon>
        <taxon>Ascomycota</taxon>
        <taxon>Pezizomycotina</taxon>
        <taxon>Sordariomycetes</taxon>
        <taxon>Hypocreomycetidae</taxon>
        <taxon>Hypocreales</taxon>
        <taxon>Nectriaceae</taxon>
        <taxon>Dactylonectria</taxon>
    </lineage>
</organism>